<dbReference type="Pfam" id="PF04397">
    <property type="entry name" value="LytTR"/>
    <property type="match status" value="1"/>
</dbReference>
<dbReference type="SMART" id="SM00448">
    <property type="entry name" value="REC"/>
    <property type="match status" value="1"/>
</dbReference>
<dbReference type="GO" id="GO:0000156">
    <property type="term" value="F:phosphorelay response regulator activity"/>
    <property type="evidence" value="ECO:0007669"/>
    <property type="project" value="InterPro"/>
</dbReference>
<reference evidence="4 5" key="1">
    <citation type="journal article" date="2012" name="J. Bacteriol.">
        <title>Draft Genome Sequences for Two Metal-Reducing Pelosinus fermentans Strains Isolated from a Cr(VI)-Contaminated Site and for Type Strain R7.</title>
        <authorList>
            <person name="Brown S.D."/>
            <person name="Podar M."/>
            <person name="Klingeman D.M."/>
            <person name="Johnson C.M."/>
            <person name="Yang Z.K."/>
            <person name="Utturkar S.M."/>
            <person name="Land M.L."/>
            <person name="Mosher J.J."/>
            <person name="Hurt R.A.Jr."/>
            <person name="Phelps T.J."/>
            <person name="Palumbo A.V."/>
            <person name="Arkin A.P."/>
            <person name="Hazen T.C."/>
            <person name="Elias D.A."/>
        </authorList>
    </citation>
    <scope>NUCLEOTIDE SEQUENCE [LARGE SCALE GENOMIC DNA]</scope>
    <source>
        <strain evidence="4 5">B4</strain>
    </source>
</reference>
<comment type="caution">
    <text evidence="4">The sequence shown here is derived from an EMBL/GenBank/DDBJ whole genome shotgun (WGS) entry which is preliminary data.</text>
</comment>
<dbReference type="AlphaFoldDB" id="I8RNB5"/>
<dbReference type="PROSITE" id="PS50110">
    <property type="entry name" value="RESPONSE_REGULATORY"/>
    <property type="match status" value="1"/>
</dbReference>
<keyword evidence="5" id="KW-1185">Reference proteome</keyword>
<dbReference type="Pfam" id="PF00072">
    <property type="entry name" value="Response_reg"/>
    <property type="match status" value="1"/>
</dbReference>
<accession>I8RNB5</accession>
<dbReference type="OrthoDB" id="9809318at2"/>
<dbReference type="InterPro" id="IPR046947">
    <property type="entry name" value="LytR-like"/>
</dbReference>
<evidence type="ECO:0000313" key="4">
    <source>
        <dbReference type="EMBL" id="EIW20545.1"/>
    </source>
</evidence>
<evidence type="ECO:0000259" key="2">
    <source>
        <dbReference type="PROSITE" id="PS50110"/>
    </source>
</evidence>
<evidence type="ECO:0000313" key="5">
    <source>
        <dbReference type="Proteomes" id="UP000004324"/>
    </source>
</evidence>
<dbReference type="PANTHER" id="PTHR37299">
    <property type="entry name" value="TRANSCRIPTIONAL REGULATOR-RELATED"/>
    <property type="match status" value="1"/>
</dbReference>
<dbReference type="InterPro" id="IPR011006">
    <property type="entry name" value="CheY-like_superfamily"/>
</dbReference>
<organism evidence="4 5">
    <name type="scientific">Pelosinus fermentans B4</name>
    <dbReference type="NCBI Taxonomy" id="1149862"/>
    <lineage>
        <taxon>Bacteria</taxon>
        <taxon>Bacillati</taxon>
        <taxon>Bacillota</taxon>
        <taxon>Negativicutes</taxon>
        <taxon>Selenomonadales</taxon>
        <taxon>Sporomusaceae</taxon>
        <taxon>Pelosinus</taxon>
    </lineage>
</organism>
<keyword evidence="1" id="KW-0597">Phosphoprotein</keyword>
<dbReference type="RefSeq" id="WP_007930910.1">
    <property type="nucleotide sequence ID" value="NZ_AKVJ01000006.1"/>
</dbReference>
<dbReference type="PROSITE" id="PS50930">
    <property type="entry name" value="HTH_LYTTR"/>
    <property type="match status" value="1"/>
</dbReference>
<dbReference type="InterPro" id="IPR007492">
    <property type="entry name" value="LytTR_DNA-bd_dom"/>
</dbReference>
<dbReference type="SMART" id="SM00850">
    <property type="entry name" value="LytTR"/>
    <property type="match status" value="1"/>
</dbReference>
<evidence type="ECO:0000259" key="3">
    <source>
        <dbReference type="PROSITE" id="PS50930"/>
    </source>
</evidence>
<dbReference type="Gene3D" id="3.40.50.2300">
    <property type="match status" value="1"/>
</dbReference>
<dbReference type="InterPro" id="IPR001789">
    <property type="entry name" value="Sig_transdc_resp-reg_receiver"/>
</dbReference>
<dbReference type="PATRIC" id="fig|1149862.3.peg.439"/>
<sequence length="242" mass="27662">MRIKTVIVDDEQPICDEIEYLLKKHPDIEVTAIFNNASKALSYLIENNCPLVFLDIKIPGMSGLELAQELNTLEHPPLIVFITAFTEHALEAFNTPAVGYITKPVTEGQMDHTLNKIRNLIPNSPPRPQNIVHKICVIAKGKIIPLDKQDVVFAYVKDKDVYIRTKTKEYKTTLNLQEIESLLSNSSFLRIHRQFIVNLNKIVEIIPWFHGSYLLKMDDFKSEEVPVSRNKVKLLKNAMGLK</sequence>
<gene>
    <name evidence="4" type="ORF">FB4_2164</name>
</gene>
<dbReference type="PANTHER" id="PTHR37299:SF1">
    <property type="entry name" value="STAGE 0 SPORULATION PROTEIN A HOMOLOG"/>
    <property type="match status" value="1"/>
</dbReference>
<proteinExistence type="predicted"/>
<dbReference type="Gene3D" id="2.40.50.40">
    <property type="match status" value="1"/>
</dbReference>
<name>I8RNB5_9FIRM</name>
<keyword evidence="4" id="KW-0238">DNA-binding</keyword>
<evidence type="ECO:0000256" key="1">
    <source>
        <dbReference type="PROSITE-ProRule" id="PRU00169"/>
    </source>
</evidence>
<protein>
    <submittedName>
        <fullName evidence="4">LytTr DNA-binding region</fullName>
    </submittedName>
</protein>
<dbReference type="GO" id="GO:0003677">
    <property type="term" value="F:DNA binding"/>
    <property type="evidence" value="ECO:0007669"/>
    <property type="project" value="UniProtKB-KW"/>
</dbReference>
<dbReference type="EMBL" id="AKVJ01000006">
    <property type="protein sequence ID" value="EIW20545.1"/>
    <property type="molecule type" value="Genomic_DNA"/>
</dbReference>
<feature type="domain" description="Response regulatory" evidence="2">
    <location>
        <begin position="4"/>
        <end position="118"/>
    </location>
</feature>
<feature type="modified residue" description="4-aspartylphosphate" evidence="1">
    <location>
        <position position="55"/>
    </location>
</feature>
<feature type="domain" description="HTH LytTR-type" evidence="3">
    <location>
        <begin position="135"/>
        <end position="241"/>
    </location>
</feature>
<dbReference type="Proteomes" id="UP000004324">
    <property type="component" value="Unassembled WGS sequence"/>
</dbReference>
<dbReference type="SUPFAM" id="SSF52172">
    <property type="entry name" value="CheY-like"/>
    <property type="match status" value="1"/>
</dbReference>
<dbReference type="Gene3D" id="2.20.25.10">
    <property type="match status" value="1"/>
</dbReference>